<accession>A0A362X2F7</accession>
<feature type="signal peptide" evidence="1">
    <location>
        <begin position="1"/>
        <end position="21"/>
    </location>
</feature>
<reference evidence="2 3" key="1">
    <citation type="submission" date="2018-02" db="EMBL/GenBank/DDBJ databases">
        <title>Genomic Encyclopedia of Archaeal and Bacterial Type Strains, Phase II (KMG-II): from individual species to whole genera.</title>
        <authorList>
            <person name="Goeker M."/>
        </authorList>
    </citation>
    <scope>NUCLEOTIDE SEQUENCE [LARGE SCALE GENOMIC DNA]</scope>
    <source>
        <strain evidence="2 3">DSM 21165</strain>
    </source>
</reference>
<dbReference type="PROSITE" id="PS51257">
    <property type="entry name" value="PROKAR_LIPOPROTEIN"/>
    <property type="match status" value="1"/>
</dbReference>
<proteinExistence type="predicted"/>
<protein>
    <recommendedName>
        <fullName evidence="4">Type 1 periplasmic binding fold superfamily protein</fullName>
    </recommendedName>
</protein>
<evidence type="ECO:0000313" key="2">
    <source>
        <dbReference type="EMBL" id="PQV44752.1"/>
    </source>
</evidence>
<organism evidence="2 3">
    <name type="scientific">Jejuia pallidilutea</name>
    <dbReference type="NCBI Taxonomy" id="504487"/>
    <lineage>
        <taxon>Bacteria</taxon>
        <taxon>Pseudomonadati</taxon>
        <taxon>Bacteroidota</taxon>
        <taxon>Flavobacteriia</taxon>
        <taxon>Flavobacteriales</taxon>
        <taxon>Flavobacteriaceae</taxon>
        <taxon>Jejuia</taxon>
    </lineage>
</organism>
<dbReference type="Proteomes" id="UP000251545">
    <property type="component" value="Unassembled WGS sequence"/>
</dbReference>
<feature type="chain" id="PRO_5016907963" description="Type 1 periplasmic binding fold superfamily protein" evidence="1">
    <location>
        <begin position="22"/>
        <end position="189"/>
    </location>
</feature>
<sequence>MKTLKRILILSLLTGSFIACDNDDDTPVIINEEEVITTMTVTLTPSAGGSAIILKTQDLDGDGPNAPVVTVSGNLAASTVYNGVIELLDELDPNDVEDITEEVKEEDDEHQFFFSATNAIATFDYNDEDDDGNPIGLSFTLTTGASGTGTITVTLVHEPLKNASGVSEGNIENAGGEEDIVATFPVTVQ</sequence>
<evidence type="ECO:0000256" key="1">
    <source>
        <dbReference type="SAM" id="SignalP"/>
    </source>
</evidence>
<keyword evidence="1" id="KW-0732">Signal</keyword>
<dbReference type="AlphaFoldDB" id="A0A362X2F7"/>
<evidence type="ECO:0008006" key="4">
    <source>
        <dbReference type="Google" id="ProtNLM"/>
    </source>
</evidence>
<dbReference type="RefSeq" id="WP_105474872.1">
    <property type="nucleotide sequence ID" value="NZ_PVEO01000017.1"/>
</dbReference>
<dbReference type="EMBL" id="PVEO01000017">
    <property type="protein sequence ID" value="PQV44752.1"/>
    <property type="molecule type" value="Genomic_DNA"/>
</dbReference>
<gene>
    <name evidence="2" type="ORF">CLV33_11717</name>
</gene>
<evidence type="ECO:0000313" key="3">
    <source>
        <dbReference type="Proteomes" id="UP000251545"/>
    </source>
</evidence>
<name>A0A362X2F7_9FLAO</name>
<comment type="caution">
    <text evidence="2">The sequence shown here is derived from an EMBL/GenBank/DDBJ whole genome shotgun (WGS) entry which is preliminary data.</text>
</comment>